<proteinExistence type="predicted"/>
<sequence length="410" mass="47306">MNLSTPGDGLFETHVTWEEIEKDMQRELKTKAFFGPKKTAKNLADGIGYMSRIVLIEPDWQNADKQLPRRFVVKILTQLIMVKLSTDMGCASDFPENFDGPLKKAHNTEVFVYDYLIKHAHGRVPIPKIYFMRKFDESNTIKGYIIMEYLESVSIGFHSNVTINSVKEVFSAIAFMEAMSLRFTSEERSQLTTTFYQKFYEQMCDDNVMANSIERLRTIGNGKLSEKVDNLEKIAKGIMDPVKIDRLANDLGMRRVLCHGDLWTANVLWEKNGDEDLRPAAIIDFQCAHMGCPASDAVIMILSCLNGEERRKHWKELLKHLHDKVKKEVGSTEMPYTLQQLEEAYCQTLPFMGLTFVPFAVPVLDKMSEDAVNEEKREMFEALMEKTEYILDDIVSFHERNNSMKEEQKF</sequence>
<gene>
    <name evidence="2" type="ORF">CYNAS_LOCUS403</name>
</gene>
<dbReference type="AlphaFoldDB" id="A0AA36DKH4"/>
<dbReference type="PANTHER" id="PTHR23020">
    <property type="entry name" value="UNCHARACTERIZED NUCLEAR HORMONE RECEPTOR-RELATED"/>
    <property type="match status" value="1"/>
</dbReference>
<dbReference type="SUPFAM" id="SSF56112">
    <property type="entry name" value="Protein kinase-like (PK-like)"/>
    <property type="match status" value="1"/>
</dbReference>
<dbReference type="PANTHER" id="PTHR23020:SF8">
    <property type="entry name" value="CHK KINASE-LIKE DOMAIN-CONTAINING PROTEIN"/>
    <property type="match status" value="1"/>
</dbReference>
<evidence type="ECO:0000313" key="3">
    <source>
        <dbReference type="Proteomes" id="UP001176961"/>
    </source>
</evidence>
<dbReference type="InterPro" id="IPR015897">
    <property type="entry name" value="CHK_kinase-like"/>
</dbReference>
<dbReference type="InterPro" id="IPR052961">
    <property type="entry name" value="Oxido-Kinase-like_Enzymes"/>
</dbReference>
<evidence type="ECO:0000313" key="2">
    <source>
        <dbReference type="EMBL" id="CAJ0588420.1"/>
    </source>
</evidence>
<reference evidence="2" key="1">
    <citation type="submission" date="2023-07" db="EMBL/GenBank/DDBJ databases">
        <authorList>
            <consortium name="CYATHOMIX"/>
        </authorList>
    </citation>
    <scope>NUCLEOTIDE SEQUENCE</scope>
    <source>
        <strain evidence="2">N/A</strain>
    </source>
</reference>
<dbReference type="Proteomes" id="UP001176961">
    <property type="component" value="Unassembled WGS sequence"/>
</dbReference>
<keyword evidence="3" id="KW-1185">Reference proteome</keyword>
<dbReference type="InterPro" id="IPR012877">
    <property type="entry name" value="Dhs-27"/>
</dbReference>
<protein>
    <recommendedName>
        <fullName evidence="1">CHK kinase-like domain-containing protein</fullName>
    </recommendedName>
</protein>
<dbReference type="SMART" id="SM00587">
    <property type="entry name" value="CHK"/>
    <property type="match status" value="1"/>
</dbReference>
<comment type="caution">
    <text evidence="2">The sequence shown here is derived from an EMBL/GenBank/DDBJ whole genome shotgun (WGS) entry which is preliminary data.</text>
</comment>
<name>A0AA36DKH4_CYLNA</name>
<organism evidence="2 3">
    <name type="scientific">Cylicocyclus nassatus</name>
    <name type="common">Nematode worm</name>
    <dbReference type="NCBI Taxonomy" id="53992"/>
    <lineage>
        <taxon>Eukaryota</taxon>
        <taxon>Metazoa</taxon>
        <taxon>Ecdysozoa</taxon>
        <taxon>Nematoda</taxon>
        <taxon>Chromadorea</taxon>
        <taxon>Rhabditida</taxon>
        <taxon>Rhabditina</taxon>
        <taxon>Rhabditomorpha</taxon>
        <taxon>Strongyloidea</taxon>
        <taxon>Strongylidae</taxon>
        <taxon>Cylicocyclus</taxon>
    </lineage>
</organism>
<dbReference type="Pfam" id="PF07914">
    <property type="entry name" value="DUF1679"/>
    <property type="match status" value="1"/>
</dbReference>
<accession>A0AA36DKH4</accession>
<dbReference type="Gene3D" id="3.90.1200.10">
    <property type="match status" value="1"/>
</dbReference>
<evidence type="ECO:0000259" key="1">
    <source>
        <dbReference type="SMART" id="SM00587"/>
    </source>
</evidence>
<feature type="domain" description="CHK kinase-like" evidence="1">
    <location>
        <begin position="145"/>
        <end position="331"/>
    </location>
</feature>
<dbReference type="InterPro" id="IPR011009">
    <property type="entry name" value="Kinase-like_dom_sf"/>
</dbReference>
<dbReference type="EMBL" id="CATQJL010000001">
    <property type="protein sequence ID" value="CAJ0588420.1"/>
    <property type="molecule type" value="Genomic_DNA"/>
</dbReference>